<accession>A0A6J6Z1N5</accession>
<dbReference type="SFLD" id="SFLDS00003">
    <property type="entry name" value="Haloacid_Dehalogenase"/>
    <property type="match status" value="1"/>
</dbReference>
<gene>
    <name evidence="1" type="ORF">UFOPK2992_01708</name>
</gene>
<dbReference type="SFLD" id="SFLDG01129">
    <property type="entry name" value="C1.5:_HAD__Beta-PGM__Phosphata"/>
    <property type="match status" value="1"/>
</dbReference>
<reference evidence="1" key="1">
    <citation type="submission" date="2020-05" db="EMBL/GenBank/DDBJ databases">
        <authorList>
            <person name="Chiriac C."/>
            <person name="Salcher M."/>
            <person name="Ghai R."/>
            <person name="Kavagutti S V."/>
        </authorList>
    </citation>
    <scope>NUCLEOTIDE SEQUENCE</scope>
</reference>
<dbReference type="Gene3D" id="3.40.50.1000">
    <property type="entry name" value="HAD superfamily/HAD-like"/>
    <property type="match status" value="1"/>
</dbReference>
<protein>
    <submittedName>
        <fullName evidence="1">Unannotated protein</fullName>
    </submittedName>
</protein>
<dbReference type="Pfam" id="PF00702">
    <property type="entry name" value="Hydrolase"/>
    <property type="match status" value="1"/>
</dbReference>
<name>A0A6J6Z1N5_9ZZZZ</name>
<dbReference type="InterPro" id="IPR023214">
    <property type="entry name" value="HAD_sf"/>
</dbReference>
<dbReference type="PANTHER" id="PTHR46649">
    <property type="match status" value="1"/>
</dbReference>
<proteinExistence type="predicted"/>
<sequence length="221" mass="24173">MSISAVLLDWGHTLFDTPGSVDFIADFASQQGHAINRDEIYALWNDARVRSRSADEIAKGRDKSASLHRQCWISLWAQLEQRCPGVSEVLYEFETSAAGWSPYVDTAAVLTNLSERHIPVVIISDVAFDLRPILRHYNLDHLVHTYVLSGEHGTIKPELHLFRVALDAVGVAAERALMVGDNHINDGAAIDAGIRTVLLPPVAHGAPRGLSVILDLIDAGV</sequence>
<dbReference type="PANTHER" id="PTHR46649:SF4">
    <property type="entry name" value="HALOACID DEHALOGENASE-LIKE HYDROLASE (HAD) SUPERFAMILY PROTEIN"/>
    <property type="match status" value="1"/>
</dbReference>
<organism evidence="1">
    <name type="scientific">freshwater metagenome</name>
    <dbReference type="NCBI Taxonomy" id="449393"/>
    <lineage>
        <taxon>unclassified sequences</taxon>
        <taxon>metagenomes</taxon>
        <taxon>ecological metagenomes</taxon>
    </lineage>
</organism>
<evidence type="ECO:0000313" key="1">
    <source>
        <dbReference type="EMBL" id="CAB4813078.1"/>
    </source>
</evidence>
<dbReference type="AlphaFoldDB" id="A0A6J6Z1N5"/>
<dbReference type="SUPFAM" id="SSF56784">
    <property type="entry name" value="HAD-like"/>
    <property type="match status" value="1"/>
</dbReference>
<dbReference type="InterPro" id="IPR036412">
    <property type="entry name" value="HAD-like_sf"/>
</dbReference>
<dbReference type="EMBL" id="CAFAAI010000345">
    <property type="protein sequence ID" value="CAB4813078.1"/>
    <property type="molecule type" value="Genomic_DNA"/>
</dbReference>